<keyword evidence="2" id="KW-1185">Reference proteome</keyword>
<dbReference type="Gene3D" id="3.80.10.10">
    <property type="entry name" value="Ribonuclease Inhibitor"/>
    <property type="match status" value="2"/>
</dbReference>
<name>A0AAE3DZG8_9FIRM</name>
<dbReference type="AlphaFoldDB" id="A0AAE3DZG8"/>
<dbReference type="PANTHER" id="PTHR45661:SF3">
    <property type="entry name" value="IG-LIKE DOMAIN-CONTAINING PROTEIN"/>
    <property type="match status" value="1"/>
</dbReference>
<dbReference type="PANTHER" id="PTHR45661">
    <property type="entry name" value="SURFACE ANTIGEN"/>
    <property type="match status" value="1"/>
</dbReference>
<dbReference type="Proteomes" id="UP001198242">
    <property type="component" value="Unassembled WGS sequence"/>
</dbReference>
<evidence type="ECO:0000313" key="2">
    <source>
        <dbReference type="Proteomes" id="UP001198242"/>
    </source>
</evidence>
<organism evidence="1 2">
    <name type="scientific">Hominilimicola fabiformis</name>
    <dbReference type="NCBI Taxonomy" id="2885356"/>
    <lineage>
        <taxon>Bacteria</taxon>
        <taxon>Bacillati</taxon>
        <taxon>Bacillota</taxon>
        <taxon>Clostridia</taxon>
        <taxon>Eubacteriales</taxon>
        <taxon>Oscillospiraceae</taxon>
        <taxon>Hominilimicola</taxon>
    </lineage>
</organism>
<dbReference type="InterPro" id="IPR053139">
    <property type="entry name" value="Surface_bspA-like"/>
</dbReference>
<protein>
    <submittedName>
        <fullName evidence="1">Leucine-rich repeat domain-containing protein</fullName>
    </submittedName>
</protein>
<dbReference type="EMBL" id="JAJEQM010000009">
    <property type="protein sequence ID" value="MCC2210686.1"/>
    <property type="molecule type" value="Genomic_DNA"/>
</dbReference>
<dbReference type="SUPFAM" id="SSF52058">
    <property type="entry name" value="L domain-like"/>
    <property type="match status" value="1"/>
</dbReference>
<comment type="caution">
    <text evidence="1">The sequence shown here is derived from an EMBL/GenBank/DDBJ whole genome shotgun (WGS) entry which is preliminary data.</text>
</comment>
<proteinExistence type="predicted"/>
<dbReference type="InterPro" id="IPR032675">
    <property type="entry name" value="LRR_dom_sf"/>
</dbReference>
<dbReference type="RefSeq" id="WP_147514257.1">
    <property type="nucleotide sequence ID" value="NZ_JAJEQM010000009.1"/>
</dbReference>
<accession>A0AAE3DZG8</accession>
<gene>
    <name evidence="1" type="ORF">LKE05_07770</name>
</gene>
<dbReference type="Pfam" id="PF13306">
    <property type="entry name" value="LRR_5"/>
    <property type="match status" value="1"/>
</dbReference>
<evidence type="ECO:0000313" key="1">
    <source>
        <dbReference type="EMBL" id="MCC2210686.1"/>
    </source>
</evidence>
<sequence>MSEYKSRINIQVKNVSDWEKLFDIKMKEEWGLGEDAKKVFKVPYSKKQTEFIKAEEWSVDSKNLEDLVKTLVKTMGYENCAVVADTTECSGIEQKCDSVVAIGRQYIIRISYPNGNTLKRVNVFNIYNYLKIIDIHLSIKDIEFLRQISEKFAYGDNNQTVIVIPNGRIMIRPEEFTGNFLLESVTIPESVKHIGEHAFANCKNLSEVIISDNVFNIDCGAFSNCESLGEIFIPNSVTNIGADAFYGCKNLNKINISNKVVILEKGVFGGCENLNEITIPYGMINIGDGAFEECKSLREVSIPDNVASIGDYAFWNCQSLNQITVWSNVTSIGYSAFDGCKNLTIRAFKGSYVKRYALENEIPFEEI</sequence>
<reference evidence="1 2" key="1">
    <citation type="submission" date="2021-10" db="EMBL/GenBank/DDBJ databases">
        <title>Anaerobic single-cell dispensing facilitates the cultivation of human gut bacteria.</title>
        <authorList>
            <person name="Afrizal A."/>
        </authorList>
    </citation>
    <scope>NUCLEOTIDE SEQUENCE [LARGE SCALE GENOMIC DNA]</scope>
    <source>
        <strain evidence="1 2">CLA-AA-H232</strain>
    </source>
</reference>
<dbReference type="InterPro" id="IPR026906">
    <property type="entry name" value="LRR_5"/>
</dbReference>